<dbReference type="Proteomes" id="UP001152622">
    <property type="component" value="Chromosome 7"/>
</dbReference>
<proteinExistence type="predicted"/>
<protein>
    <submittedName>
        <fullName evidence="2">Uncharacterized protein</fullName>
    </submittedName>
</protein>
<dbReference type="AlphaFoldDB" id="A0A9Q1IUP9"/>
<evidence type="ECO:0000256" key="1">
    <source>
        <dbReference type="SAM" id="MobiDB-lite"/>
    </source>
</evidence>
<dbReference type="OrthoDB" id="8962596at2759"/>
<evidence type="ECO:0000313" key="3">
    <source>
        <dbReference type="Proteomes" id="UP001152622"/>
    </source>
</evidence>
<accession>A0A9Q1IUP9</accession>
<gene>
    <name evidence="2" type="ORF">SKAU_G00212560</name>
</gene>
<sequence>MRGTKTLRVQAGDQELVHKFWLANIRDPCIIGLDLLTRWGACVDVPPTTSGPAPPQPAPASTAEPATLPSAETSKAIHDLWQHSSDGLDSQQRHQLKLLLDDYVDIIAARDEDCRQTGLVPHAIETGSAQPIRLCPHRLALTKRQAAEDKGPRHSGPGWELRTPVDLVFGAPPEPEIAGGKEMDYFRRLRDRLQVVHDYNRWAQANSGVQQKRAYDTRCRGQAFLPGDKIWMYCPVRKKGVSPKLRSHWQGPGEIKIRAFLFRETDVYKTQLKRVWSRLGIRGTGIGWKTDLCLTTHSSAPAIS</sequence>
<feature type="region of interest" description="Disordered" evidence="1">
    <location>
        <begin position="47"/>
        <end position="70"/>
    </location>
</feature>
<organism evidence="2 3">
    <name type="scientific">Synaphobranchus kaupii</name>
    <name type="common">Kaup's arrowtooth eel</name>
    <dbReference type="NCBI Taxonomy" id="118154"/>
    <lineage>
        <taxon>Eukaryota</taxon>
        <taxon>Metazoa</taxon>
        <taxon>Chordata</taxon>
        <taxon>Craniata</taxon>
        <taxon>Vertebrata</taxon>
        <taxon>Euteleostomi</taxon>
        <taxon>Actinopterygii</taxon>
        <taxon>Neopterygii</taxon>
        <taxon>Teleostei</taxon>
        <taxon>Anguilliformes</taxon>
        <taxon>Synaphobranchidae</taxon>
        <taxon>Synaphobranchus</taxon>
    </lineage>
</organism>
<dbReference type="EMBL" id="JAINUF010000007">
    <property type="protein sequence ID" value="KAJ8353689.1"/>
    <property type="molecule type" value="Genomic_DNA"/>
</dbReference>
<feature type="compositionally biased region" description="Low complexity" evidence="1">
    <location>
        <begin position="59"/>
        <end position="70"/>
    </location>
</feature>
<keyword evidence="3" id="KW-1185">Reference proteome</keyword>
<evidence type="ECO:0000313" key="2">
    <source>
        <dbReference type="EMBL" id="KAJ8353689.1"/>
    </source>
</evidence>
<reference evidence="2" key="1">
    <citation type="journal article" date="2023" name="Science">
        <title>Genome structures resolve the early diversification of teleost fishes.</title>
        <authorList>
            <person name="Parey E."/>
            <person name="Louis A."/>
            <person name="Montfort J."/>
            <person name="Bouchez O."/>
            <person name="Roques C."/>
            <person name="Iampietro C."/>
            <person name="Lluch J."/>
            <person name="Castinel A."/>
            <person name="Donnadieu C."/>
            <person name="Desvignes T."/>
            <person name="Floi Bucao C."/>
            <person name="Jouanno E."/>
            <person name="Wen M."/>
            <person name="Mejri S."/>
            <person name="Dirks R."/>
            <person name="Jansen H."/>
            <person name="Henkel C."/>
            <person name="Chen W.J."/>
            <person name="Zahm M."/>
            <person name="Cabau C."/>
            <person name="Klopp C."/>
            <person name="Thompson A.W."/>
            <person name="Robinson-Rechavi M."/>
            <person name="Braasch I."/>
            <person name="Lecointre G."/>
            <person name="Bobe J."/>
            <person name="Postlethwait J.H."/>
            <person name="Berthelot C."/>
            <person name="Roest Crollius H."/>
            <person name="Guiguen Y."/>
        </authorList>
    </citation>
    <scope>NUCLEOTIDE SEQUENCE</scope>
    <source>
        <strain evidence="2">WJC10195</strain>
    </source>
</reference>
<comment type="caution">
    <text evidence="2">The sequence shown here is derived from an EMBL/GenBank/DDBJ whole genome shotgun (WGS) entry which is preliminary data.</text>
</comment>
<name>A0A9Q1IUP9_SYNKA</name>